<dbReference type="EMBL" id="UHFG01000004">
    <property type="protein sequence ID" value="SUN50368.1"/>
    <property type="molecule type" value="Genomic_DNA"/>
</dbReference>
<dbReference type="InterPro" id="IPR052345">
    <property type="entry name" value="Rad_response_metalloprotease"/>
</dbReference>
<feature type="domain" description="IrrE N-terminal-like" evidence="1">
    <location>
        <begin position="39"/>
        <end position="156"/>
    </location>
</feature>
<dbReference type="RefSeq" id="WP_176579753.1">
    <property type="nucleotide sequence ID" value="NZ_LR134094.1"/>
</dbReference>
<sequence length="294" mass="35063">MTPYTYAIQTAKELVYTYMKLNDIKSKYYNYHSFFEHFCEKFNIITVESKLHQSISGFSIINRNDFPSIFYQKEHPKTRQNFTKCHELGHILLNHEGHIFTENNENTNQEHEANYFAGFILAPDIVILYKIVYENKLFKEITIDLEISKECLEIRLFHLLKDHSNLNNKEISTIVSDFQGNKNQDMNLALYDVKHNIIFEYEQITPNIFEKAFHQLNKNYMISSLEFDDLSDNTFQEKLRQSDPNLLFDSYFDFGKNIFYCWDTTYLTKSQVLSKVKTLHFEVHFLNKKNKLGK</sequence>
<dbReference type="PANTHER" id="PTHR43236:SF1">
    <property type="entry name" value="BLL7220 PROTEIN"/>
    <property type="match status" value="1"/>
</dbReference>
<evidence type="ECO:0000259" key="1">
    <source>
        <dbReference type="Pfam" id="PF06114"/>
    </source>
</evidence>
<dbReference type="Pfam" id="PF06114">
    <property type="entry name" value="Peptidase_M78"/>
    <property type="match status" value="1"/>
</dbReference>
<accession>A0A380JVU7</accession>
<dbReference type="Gene3D" id="1.10.10.2910">
    <property type="match status" value="1"/>
</dbReference>
<reference evidence="2 3" key="1">
    <citation type="submission" date="2018-06" db="EMBL/GenBank/DDBJ databases">
        <authorList>
            <consortium name="Pathogen Informatics"/>
            <person name="Doyle S."/>
        </authorList>
    </citation>
    <scope>NUCLEOTIDE SEQUENCE [LARGE SCALE GENOMIC DNA]</scope>
    <source>
        <strain evidence="2 3">NCTC4670</strain>
    </source>
</reference>
<dbReference type="InterPro" id="IPR010359">
    <property type="entry name" value="IrrE_HExxH"/>
</dbReference>
<proteinExistence type="predicted"/>
<protein>
    <submittedName>
        <fullName evidence="2">ICESt1 ORFQ</fullName>
    </submittedName>
</protein>
<dbReference type="Proteomes" id="UP000254797">
    <property type="component" value="Unassembled WGS sequence"/>
</dbReference>
<dbReference type="AlphaFoldDB" id="A0A380JVU7"/>
<evidence type="ECO:0000313" key="3">
    <source>
        <dbReference type="Proteomes" id="UP000254797"/>
    </source>
</evidence>
<dbReference type="PANTHER" id="PTHR43236">
    <property type="entry name" value="ANTITOXIN HIGA1"/>
    <property type="match status" value="1"/>
</dbReference>
<evidence type="ECO:0000313" key="2">
    <source>
        <dbReference type="EMBL" id="SUN50368.1"/>
    </source>
</evidence>
<name>A0A380JVU7_STRDY</name>
<gene>
    <name evidence="2" type="ORF">NCTC4670_01350</name>
</gene>
<organism evidence="2 3">
    <name type="scientific">Streptococcus dysgalactiae subsp. dysgalactiae</name>
    <dbReference type="NCBI Taxonomy" id="99822"/>
    <lineage>
        <taxon>Bacteria</taxon>
        <taxon>Bacillati</taxon>
        <taxon>Bacillota</taxon>
        <taxon>Bacilli</taxon>
        <taxon>Lactobacillales</taxon>
        <taxon>Streptococcaceae</taxon>
        <taxon>Streptococcus</taxon>
    </lineage>
</organism>